<proteinExistence type="predicted"/>
<accession>A0A7W7CDX4</accession>
<reference evidence="2 3" key="1">
    <citation type="submission" date="2020-08" db="EMBL/GenBank/DDBJ databases">
        <title>Sequencing the genomes of 1000 actinobacteria strains.</title>
        <authorList>
            <person name="Klenk H.-P."/>
        </authorList>
    </citation>
    <scope>NUCLEOTIDE SEQUENCE [LARGE SCALE GENOMIC DNA]</scope>
    <source>
        <strain evidence="2 3">DSM 44230</strain>
    </source>
</reference>
<protein>
    <recommendedName>
        <fullName evidence="1">Aminoglycoside phosphotransferase domain-containing protein</fullName>
    </recommendedName>
</protein>
<comment type="caution">
    <text evidence="2">The sequence shown here is derived from an EMBL/GenBank/DDBJ whole genome shotgun (WGS) entry which is preliminary data.</text>
</comment>
<dbReference type="InterPro" id="IPR011009">
    <property type="entry name" value="Kinase-like_dom_sf"/>
</dbReference>
<evidence type="ECO:0000313" key="3">
    <source>
        <dbReference type="Proteomes" id="UP000533598"/>
    </source>
</evidence>
<evidence type="ECO:0000313" key="2">
    <source>
        <dbReference type="EMBL" id="MBB4679363.1"/>
    </source>
</evidence>
<gene>
    <name evidence="2" type="ORF">HNR67_005481</name>
</gene>
<dbReference type="InterPro" id="IPR002575">
    <property type="entry name" value="Aminoglycoside_PTrfase"/>
</dbReference>
<name>A0A7W7CDX4_9PSEU</name>
<dbReference type="Pfam" id="PF01636">
    <property type="entry name" value="APH"/>
    <property type="match status" value="1"/>
</dbReference>
<organism evidence="2 3">
    <name type="scientific">Crossiella cryophila</name>
    <dbReference type="NCBI Taxonomy" id="43355"/>
    <lineage>
        <taxon>Bacteria</taxon>
        <taxon>Bacillati</taxon>
        <taxon>Actinomycetota</taxon>
        <taxon>Actinomycetes</taxon>
        <taxon>Pseudonocardiales</taxon>
        <taxon>Pseudonocardiaceae</taxon>
        <taxon>Crossiella</taxon>
    </lineage>
</organism>
<dbReference type="AlphaFoldDB" id="A0A7W7CDX4"/>
<dbReference type="Proteomes" id="UP000533598">
    <property type="component" value="Unassembled WGS sequence"/>
</dbReference>
<feature type="domain" description="Aminoglycoside phosphotransferase" evidence="1">
    <location>
        <begin position="76"/>
        <end position="244"/>
    </location>
</feature>
<dbReference type="EMBL" id="JACHMH010000001">
    <property type="protein sequence ID" value="MBB4679363.1"/>
    <property type="molecule type" value="Genomic_DNA"/>
</dbReference>
<dbReference type="RefSeq" id="WP_185005122.1">
    <property type="nucleotide sequence ID" value="NZ_BAAAUI010000001.1"/>
</dbReference>
<sequence>MSEPRWWPQAVSWIEANLAGRVRTGEIERVRERPWSTVATVPTTTGPVWFKANGPGLLYEAGLLRVLGSLAPDRVITPLVVDVERGWALLPDGGTTLRESGQDGLAAWERLLGEYAVLQRELAPHTADFLGLGVPDLSPATLTAHLDRLLGEHELPEVAAARPRFLDWCAELAGSPVPLGLQHDDLHDANVLVDAQGRYRFFDWGDASIAHPFTTLLVSLRVAARKFDLDQGAPEILRLRDAYLEPWSDLGTPAELHRTLALTTKVGAISRSLAWERALLEADAESLAEWADAVPGWLGELVKGPDLAARR</sequence>
<dbReference type="SUPFAM" id="SSF56112">
    <property type="entry name" value="Protein kinase-like (PK-like)"/>
    <property type="match status" value="1"/>
</dbReference>
<keyword evidence="3" id="KW-1185">Reference proteome</keyword>
<evidence type="ECO:0000259" key="1">
    <source>
        <dbReference type="Pfam" id="PF01636"/>
    </source>
</evidence>